<name>A0ABN8B8M6_CHISP</name>
<dbReference type="Gene3D" id="2.30.30.40">
    <property type="entry name" value="SH3 Domains"/>
    <property type="match status" value="1"/>
</dbReference>
<reference evidence="5" key="1">
    <citation type="submission" date="2021-12" db="EMBL/GenBank/DDBJ databases">
        <authorList>
            <person name="King R."/>
        </authorList>
    </citation>
    <scope>NUCLEOTIDE SEQUENCE</scope>
</reference>
<dbReference type="InterPro" id="IPR000980">
    <property type="entry name" value="SH2"/>
</dbReference>
<dbReference type="PROSITE" id="PS50001">
    <property type="entry name" value="SH2"/>
    <property type="match status" value="1"/>
</dbReference>
<accession>A0ABN8B8M6</accession>
<dbReference type="PANTHER" id="PTHR19969:SF5">
    <property type="entry name" value="CRK-LIKE PROTEIN"/>
    <property type="match status" value="1"/>
</dbReference>
<dbReference type="Pfam" id="PF00017">
    <property type="entry name" value="SH2"/>
    <property type="match status" value="1"/>
</dbReference>
<evidence type="ECO:0000256" key="2">
    <source>
        <dbReference type="ARBA" id="ARBA00022999"/>
    </source>
</evidence>
<keyword evidence="2 3" id="KW-0727">SH2 domain</keyword>
<dbReference type="InterPro" id="IPR036860">
    <property type="entry name" value="SH2_dom_sf"/>
</dbReference>
<dbReference type="InterPro" id="IPR051184">
    <property type="entry name" value="Tyrosine-phos_adapter"/>
</dbReference>
<proteinExistence type="predicted"/>
<keyword evidence="1" id="KW-0728">SH3 domain</keyword>
<evidence type="ECO:0000313" key="6">
    <source>
        <dbReference type="Proteomes" id="UP001153292"/>
    </source>
</evidence>
<sequence length="314" mass="35439">MANPGVGVAFDPNDMSSWYFRELSRAEATRLLLNESESGVFLVRDSKTIQGDYVLCVREDGRVSHYIINRVVSSEGGVRYRIGDQLFADMASLLSFYRLHYLDTTPLVRPLPQARARAAAPPPAQPHQVLELEHAGPHRLHPRALRAEGETPSYYYHEGQWGTARNTQGRTGSIPVPYVQREHAGPHRLHPRALRAEGETPSYYYHEGQWGTARNTQGRTGSIPVPYVQREHAGPHRLHPRALRAEGETPSYYYHEGQWGTARNTQGRTGSIPVPYVQRVIKMNMNGQWEGEVNGKRGHFPFTYVEFLDDAAAS</sequence>
<gene>
    <name evidence="5" type="ORF">CHILSU_LOCUS6781</name>
</gene>
<dbReference type="Proteomes" id="UP001153292">
    <property type="component" value="Chromosome 24"/>
</dbReference>
<dbReference type="PRINTS" id="PR00401">
    <property type="entry name" value="SH2DOMAIN"/>
</dbReference>
<dbReference type="Gene3D" id="3.30.505.10">
    <property type="entry name" value="SH2 domain"/>
    <property type="match status" value="1"/>
</dbReference>
<evidence type="ECO:0000259" key="4">
    <source>
        <dbReference type="PROSITE" id="PS50001"/>
    </source>
</evidence>
<dbReference type="Pfam" id="PF07653">
    <property type="entry name" value="SH3_2"/>
    <property type="match status" value="1"/>
</dbReference>
<dbReference type="InterPro" id="IPR001452">
    <property type="entry name" value="SH3_domain"/>
</dbReference>
<dbReference type="PANTHER" id="PTHR19969">
    <property type="entry name" value="SH2-SH3 ADAPTOR PROTEIN-RELATED"/>
    <property type="match status" value="1"/>
</dbReference>
<evidence type="ECO:0000256" key="1">
    <source>
        <dbReference type="ARBA" id="ARBA00022443"/>
    </source>
</evidence>
<keyword evidence="6" id="KW-1185">Reference proteome</keyword>
<feature type="domain" description="SH2" evidence="4">
    <location>
        <begin position="18"/>
        <end position="111"/>
    </location>
</feature>
<organism evidence="5 6">
    <name type="scientific">Chilo suppressalis</name>
    <name type="common">Asiatic rice borer moth</name>
    <dbReference type="NCBI Taxonomy" id="168631"/>
    <lineage>
        <taxon>Eukaryota</taxon>
        <taxon>Metazoa</taxon>
        <taxon>Ecdysozoa</taxon>
        <taxon>Arthropoda</taxon>
        <taxon>Hexapoda</taxon>
        <taxon>Insecta</taxon>
        <taxon>Pterygota</taxon>
        <taxon>Neoptera</taxon>
        <taxon>Endopterygota</taxon>
        <taxon>Lepidoptera</taxon>
        <taxon>Glossata</taxon>
        <taxon>Ditrysia</taxon>
        <taxon>Pyraloidea</taxon>
        <taxon>Crambidae</taxon>
        <taxon>Crambinae</taxon>
        <taxon>Chilo</taxon>
    </lineage>
</organism>
<protein>
    <recommendedName>
        <fullName evidence="4">SH2 domain-containing protein</fullName>
    </recommendedName>
</protein>
<evidence type="ECO:0000313" key="5">
    <source>
        <dbReference type="EMBL" id="CAH0403506.1"/>
    </source>
</evidence>
<dbReference type="SUPFAM" id="SSF50044">
    <property type="entry name" value="SH3-domain"/>
    <property type="match status" value="1"/>
</dbReference>
<dbReference type="SMART" id="SM00252">
    <property type="entry name" value="SH2"/>
    <property type="match status" value="1"/>
</dbReference>
<dbReference type="SUPFAM" id="SSF55550">
    <property type="entry name" value="SH2 domain"/>
    <property type="match status" value="1"/>
</dbReference>
<dbReference type="InterPro" id="IPR036028">
    <property type="entry name" value="SH3-like_dom_sf"/>
</dbReference>
<dbReference type="EMBL" id="OU963917">
    <property type="protein sequence ID" value="CAH0403506.1"/>
    <property type="molecule type" value="Genomic_DNA"/>
</dbReference>
<evidence type="ECO:0000256" key="3">
    <source>
        <dbReference type="PROSITE-ProRule" id="PRU00191"/>
    </source>
</evidence>